<dbReference type="EMBL" id="MKHE01000001">
    <property type="protein sequence ID" value="OWK17674.1"/>
    <property type="molecule type" value="Genomic_DNA"/>
</dbReference>
<gene>
    <name evidence="9" type="ORF">Celaphus_00008817</name>
</gene>
<dbReference type="OrthoDB" id="9701291at2759"/>
<evidence type="ECO:0000256" key="7">
    <source>
        <dbReference type="ARBA" id="ARBA00023224"/>
    </source>
</evidence>
<organism evidence="9 10">
    <name type="scientific">Cervus elaphus hippelaphus</name>
    <name type="common">European red deer</name>
    <dbReference type="NCBI Taxonomy" id="46360"/>
    <lineage>
        <taxon>Eukaryota</taxon>
        <taxon>Metazoa</taxon>
        <taxon>Chordata</taxon>
        <taxon>Craniata</taxon>
        <taxon>Vertebrata</taxon>
        <taxon>Euteleostomi</taxon>
        <taxon>Mammalia</taxon>
        <taxon>Eutheria</taxon>
        <taxon>Laurasiatheria</taxon>
        <taxon>Artiodactyla</taxon>
        <taxon>Ruminantia</taxon>
        <taxon>Pecora</taxon>
        <taxon>Cervidae</taxon>
        <taxon>Cervinae</taxon>
        <taxon>Cervus</taxon>
    </lineage>
</organism>
<feature type="non-terminal residue" evidence="9">
    <location>
        <position position="132"/>
    </location>
</feature>
<evidence type="ECO:0000256" key="2">
    <source>
        <dbReference type="ARBA" id="ARBA00022692"/>
    </source>
</evidence>
<dbReference type="InterPro" id="IPR050427">
    <property type="entry name" value="Olfactory_Receptors"/>
</dbReference>
<keyword evidence="5 8" id="KW-0472">Membrane</keyword>
<keyword evidence="10" id="KW-1185">Reference proteome</keyword>
<evidence type="ECO:0000256" key="6">
    <source>
        <dbReference type="ARBA" id="ARBA00023170"/>
    </source>
</evidence>
<evidence type="ECO:0000256" key="4">
    <source>
        <dbReference type="ARBA" id="ARBA00023040"/>
    </source>
</evidence>
<dbReference type="GO" id="GO:0016020">
    <property type="term" value="C:membrane"/>
    <property type="evidence" value="ECO:0007669"/>
    <property type="project" value="UniProtKB-SubCell"/>
</dbReference>
<keyword evidence="2 8" id="KW-0812">Transmembrane</keyword>
<dbReference type="Proteomes" id="UP000242450">
    <property type="component" value="Chromosome 1"/>
</dbReference>
<reference evidence="9 10" key="1">
    <citation type="journal article" date="2018" name="Mol. Genet. Genomics">
        <title>The red deer Cervus elaphus genome CerEla1.0: sequencing, annotating, genes, and chromosomes.</title>
        <authorList>
            <person name="Bana N.A."/>
            <person name="Nyiri A."/>
            <person name="Nagy J."/>
            <person name="Frank K."/>
            <person name="Nagy T."/>
            <person name="Steger V."/>
            <person name="Schiller M."/>
            <person name="Lakatos P."/>
            <person name="Sugar L."/>
            <person name="Horn P."/>
            <person name="Barta E."/>
            <person name="Orosz L."/>
        </authorList>
    </citation>
    <scope>NUCLEOTIDE SEQUENCE [LARGE SCALE GENOMIC DNA]</scope>
    <source>
        <strain evidence="9">Hungarian</strain>
    </source>
</reference>
<name>A0A212DHP3_CEREH</name>
<evidence type="ECO:0000313" key="10">
    <source>
        <dbReference type="Proteomes" id="UP000242450"/>
    </source>
</evidence>
<feature type="transmembrane region" description="Helical" evidence="8">
    <location>
        <begin position="34"/>
        <end position="54"/>
    </location>
</feature>
<dbReference type="SUPFAM" id="SSF81321">
    <property type="entry name" value="Family A G protein-coupled receptor-like"/>
    <property type="match status" value="1"/>
</dbReference>
<keyword evidence="6" id="KW-0675">Receptor</keyword>
<evidence type="ECO:0008006" key="11">
    <source>
        <dbReference type="Google" id="ProtNLM"/>
    </source>
</evidence>
<accession>A0A212DHP3</accession>
<proteinExistence type="predicted"/>
<keyword evidence="3 8" id="KW-1133">Transmembrane helix</keyword>
<evidence type="ECO:0000256" key="3">
    <source>
        <dbReference type="ARBA" id="ARBA00022989"/>
    </source>
</evidence>
<keyword evidence="4" id="KW-0297">G-protein coupled receptor</keyword>
<evidence type="ECO:0000313" key="9">
    <source>
        <dbReference type="EMBL" id="OWK17674.1"/>
    </source>
</evidence>
<evidence type="ECO:0000256" key="5">
    <source>
        <dbReference type="ARBA" id="ARBA00023136"/>
    </source>
</evidence>
<dbReference type="PANTHER" id="PTHR48002">
    <property type="entry name" value="OLFACTORY RECEPTOR"/>
    <property type="match status" value="1"/>
</dbReference>
<feature type="transmembrane region" description="Helical" evidence="8">
    <location>
        <begin position="66"/>
        <end position="87"/>
    </location>
</feature>
<comment type="subcellular location">
    <subcellularLocation>
        <location evidence="1">Membrane</location>
        <topology evidence="1">Multi-pass membrane protein</topology>
    </subcellularLocation>
</comment>
<keyword evidence="7" id="KW-0807">Transducer</keyword>
<dbReference type="AlphaFoldDB" id="A0A212DHP3"/>
<sequence>MFFEVFTPVLNPIIYTVRNTEVKNAMRIVANSRINPVISFVMWLVSYVVILSSVRTHSSAGRKKDWSTCSFHVTAVLLSVSCSFMSLQLVAPFPMDKATEVFCILVSPTLSPIIHTVTNIKVKNTIRALLNG</sequence>
<dbReference type="GO" id="GO:0004930">
    <property type="term" value="F:G protein-coupled receptor activity"/>
    <property type="evidence" value="ECO:0007669"/>
    <property type="project" value="UniProtKB-KW"/>
</dbReference>
<evidence type="ECO:0000256" key="8">
    <source>
        <dbReference type="SAM" id="Phobius"/>
    </source>
</evidence>
<evidence type="ECO:0000256" key="1">
    <source>
        <dbReference type="ARBA" id="ARBA00004141"/>
    </source>
</evidence>
<protein>
    <recommendedName>
        <fullName evidence="11">G-protein coupled receptors family 1 profile domain-containing protein</fullName>
    </recommendedName>
</protein>
<comment type="caution">
    <text evidence="9">The sequence shown here is derived from an EMBL/GenBank/DDBJ whole genome shotgun (WGS) entry which is preliminary data.</text>
</comment>